<dbReference type="EMBL" id="JBICBT010000315">
    <property type="protein sequence ID" value="KAL3117592.1"/>
    <property type="molecule type" value="Genomic_DNA"/>
</dbReference>
<name>A0ABD2LQS2_9BILA</name>
<evidence type="ECO:0000313" key="2">
    <source>
        <dbReference type="EMBL" id="KAL3117592.1"/>
    </source>
</evidence>
<organism evidence="2 3">
    <name type="scientific">Heterodera trifolii</name>
    <dbReference type="NCBI Taxonomy" id="157864"/>
    <lineage>
        <taxon>Eukaryota</taxon>
        <taxon>Metazoa</taxon>
        <taxon>Ecdysozoa</taxon>
        <taxon>Nematoda</taxon>
        <taxon>Chromadorea</taxon>
        <taxon>Rhabditida</taxon>
        <taxon>Tylenchina</taxon>
        <taxon>Tylenchomorpha</taxon>
        <taxon>Tylenchoidea</taxon>
        <taxon>Heteroderidae</taxon>
        <taxon>Heteroderinae</taxon>
        <taxon>Heterodera</taxon>
    </lineage>
</organism>
<comment type="caution">
    <text evidence="2">The sequence shown here is derived from an EMBL/GenBank/DDBJ whole genome shotgun (WGS) entry which is preliminary data.</text>
</comment>
<accession>A0ABD2LQS2</accession>
<proteinExistence type="predicted"/>
<gene>
    <name evidence="2" type="ORF">niasHT_000327</name>
</gene>
<feature type="region of interest" description="Disordered" evidence="1">
    <location>
        <begin position="373"/>
        <end position="418"/>
    </location>
</feature>
<keyword evidence="3" id="KW-1185">Reference proteome</keyword>
<dbReference type="AlphaFoldDB" id="A0ABD2LQS2"/>
<sequence length="551" mass="60980">MAQPIQQPTHTKQPEKVKCFSEKDPALDGAVRIQELDSAVRTQDDDVKLVGAVRIPDVEGKLDGSVRIQDDEEKLDGAMRIHDIEGKLDGSVRIQDDEGKLDSAVRTQEDVCKLGGAARTQDDDVKLVGAMRIHDIEGKLDGSVRIQDDEGKFDGSVRIQDDEGKLDGAVRIQDDEGKLDGAVRIQDIEGKLDSAVRTQEDVCKLGDAARTQDNDVKLVGAVRIQDIEGKFDGSVRIQDDDGKLDGAMRIQDIEEKLNVVIRNQHTITNMQHKIDNKFDVVVRNQHKIMKKQQEDDSKVDFLISLVINQQQHEPQQNLVPNDGRNLGTLASRAHERFTEQATDTVLDIAGEFGKALARSLFSSKKEGQRFTSFLRPLPSLRQANPPGERSKLEKSAAGVGNGSPKEAVKRDRHHATAKQQETRVVRYWGDENSKIQIHNVLFCVQQMPRKRRVAAQKGKAGHFHHEEIAGEHAARIRFRGTPGLRDAQAVGHGNLPQEETVGNAGEAARLPIATVAIVTIGHVAHFLVESAVSDDDEFVLGRMPPVLPMYE</sequence>
<evidence type="ECO:0000313" key="3">
    <source>
        <dbReference type="Proteomes" id="UP001620626"/>
    </source>
</evidence>
<evidence type="ECO:0000256" key="1">
    <source>
        <dbReference type="SAM" id="MobiDB-lite"/>
    </source>
</evidence>
<dbReference type="Proteomes" id="UP001620626">
    <property type="component" value="Unassembled WGS sequence"/>
</dbReference>
<reference evidence="2 3" key="1">
    <citation type="submission" date="2024-10" db="EMBL/GenBank/DDBJ databases">
        <authorList>
            <person name="Kim D."/>
        </authorList>
    </citation>
    <scope>NUCLEOTIDE SEQUENCE [LARGE SCALE GENOMIC DNA]</scope>
    <source>
        <strain evidence="2">BH-2024</strain>
    </source>
</reference>
<protein>
    <submittedName>
        <fullName evidence="2">Uncharacterized protein</fullName>
    </submittedName>
</protein>